<accession>A0A2V1AMU0</accession>
<dbReference type="Proteomes" id="UP000244309">
    <property type="component" value="Unassembled WGS sequence"/>
</dbReference>
<dbReference type="PANTHER" id="PTHR23318:SF0">
    <property type="entry name" value="SERINE_THREONINE-PROTEIN PHOSPHATASE 4 REGULATORY SUBUNIT 3"/>
    <property type="match status" value="1"/>
</dbReference>
<sequence length="860" mass="96723">MSDSSDVSEKPSSNGSKPESPTPDIKHNGINEHHSPHGSPDSRSSHEIHGSLSRQFESMAPRRVKVYLLQGEDWLDNGTGYCKGEIDGITKKPYFIVRNELDSQEIILKSYLEGSIQYQRQQETLIVWTDLAGKDLALSFQENDGCADLCDFIIRVQQESLSPMISLYYVLSTLYDSQGDGPREITELITGPISYPPEEPSLDALDEISDIINQGANSQYTRACISKYILETNYIHKLYSLQAGAEKNHDISSLHVLSDIAKCILLYNSHALMEELLSSEVSILDLVGLLEYDRDFPTFKACHRDYLLDESKFRSIIDVPTPADQASDMSIFRKDFILSYLKNVVLARWMDESTMNTLSSMIYTNQMDIITYLSKPDDNDNFLGRLLLLYDRDISDVENLKKCRDAVRMLHQYVSVTKGQPSAQKSEFFTALIKAGLIKLIKFALEGSDSSIRIIGTEMLVTVIEQDVSLVHCTHYDDNNQVDELEPPVNNPPHPELKLYNDTSFTLVLCNLLLTDKNPGLKMQAYEALKTLLTCTTTNDNNQADDGFMQPVTAKSNRPDSEIAEINYKFFRSFYQRVASVLFQDFIYLSGDNPGCEMANNAKNRVISEPMLFQHLCDLIAFCFQEHDLGLCREFFIQNHVLTGVMRLLSLDTKITLKLAALRCFKTLIFLNDDALTRYIIDRSLMGTFVDYFDTVIESNTLANSSCIDLLEILLRRGHEKNFKALAINVYNNHKNFIERVNYVSTGSEFIQMVENALNQSADPTATSIDDNDQHYKDNVSSPIEGGNKEGQDGPQAQELSPLEPIKFASHKRSIVPEDANENGNGNGNGNIGCNGNGATKKPKVTDYLSGIKKDGELKT</sequence>
<dbReference type="InterPro" id="IPR006887">
    <property type="entry name" value="P4R3-like_central_dom"/>
</dbReference>
<keyword evidence="2" id="KW-0539">Nucleus</keyword>
<feature type="compositionally biased region" description="Basic and acidic residues" evidence="3">
    <location>
        <begin position="24"/>
        <end position="35"/>
    </location>
</feature>
<dbReference type="VEuPathDB" id="FungiDB:CXQ85_001156"/>
<dbReference type="GeneID" id="37006487"/>
<evidence type="ECO:0000259" key="4">
    <source>
        <dbReference type="Pfam" id="PF04802"/>
    </source>
</evidence>
<dbReference type="GO" id="GO:0072542">
    <property type="term" value="F:protein phosphatase activator activity"/>
    <property type="evidence" value="ECO:0007669"/>
    <property type="project" value="TreeGrafter"/>
</dbReference>
<evidence type="ECO:0000256" key="3">
    <source>
        <dbReference type="SAM" id="MobiDB-lite"/>
    </source>
</evidence>
<dbReference type="RefSeq" id="XP_025339806.1">
    <property type="nucleotide sequence ID" value="XM_025484875.1"/>
</dbReference>
<evidence type="ECO:0000313" key="6">
    <source>
        <dbReference type="EMBL" id="PVH18866.1"/>
    </source>
</evidence>
<name>A0A2V1AMU0_9ASCO</name>
<protein>
    <submittedName>
        <fullName evidence="6">Uncharacterized protein</fullName>
    </submittedName>
</protein>
<dbReference type="EMBL" id="PKFO01000001">
    <property type="protein sequence ID" value="PVH18866.1"/>
    <property type="molecule type" value="Genomic_DNA"/>
</dbReference>
<dbReference type="InterPro" id="IPR016024">
    <property type="entry name" value="ARM-type_fold"/>
</dbReference>
<reference evidence="6 7" key="1">
    <citation type="submission" date="2017-12" db="EMBL/GenBank/DDBJ databases">
        <title>Genome Sequence of a Multidrug-Resistant Candida haemulonii Isolate from a Patient with Chronic Leg Ulcers in Israel.</title>
        <authorList>
            <person name="Chow N.A."/>
            <person name="Gade L."/>
            <person name="Batra D."/>
            <person name="Rowe L.A."/>
            <person name="Ben-Ami R."/>
            <person name="Loparev V.N."/>
            <person name="Litvintseva A.P."/>
        </authorList>
    </citation>
    <scope>NUCLEOTIDE SEQUENCE [LARGE SCALE GENOMIC DNA]</scope>
    <source>
        <strain evidence="6 7">B11899</strain>
    </source>
</reference>
<dbReference type="GO" id="GO:0006974">
    <property type="term" value="P:DNA damage response"/>
    <property type="evidence" value="ECO:0007669"/>
    <property type="project" value="TreeGrafter"/>
</dbReference>
<comment type="subcellular location">
    <subcellularLocation>
        <location evidence="1">Nucleus</location>
    </subcellularLocation>
</comment>
<feature type="compositionally biased region" description="Low complexity" evidence="3">
    <location>
        <begin position="1"/>
        <end position="13"/>
    </location>
</feature>
<feature type="region of interest" description="Disordered" evidence="3">
    <location>
        <begin position="762"/>
        <end position="860"/>
    </location>
</feature>
<feature type="domain" description="PP4R3 EVH1-like" evidence="5">
    <location>
        <begin position="62"/>
        <end position="161"/>
    </location>
</feature>
<organism evidence="6 7">
    <name type="scientific">Candidozyma haemuli</name>
    <dbReference type="NCBI Taxonomy" id="45357"/>
    <lineage>
        <taxon>Eukaryota</taxon>
        <taxon>Fungi</taxon>
        <taxon>Dikarya</taxon>
        <taxon>Ascomycota</taxon>
        <taxon>Saccharomycotina</taxon>
        <taxon>Pichiomycetes</taxon>
        <taxon>Metschnikowiaceae</taxon>
        <taxon>Candidozyma</taxon>
    </lineage>
</organism>
<dbReference type="InterPro" id="IPR055236">
    <property type="entry name" value="EVH1_PP4R3"/>
</dbReference>
<evidence type="ECO:0000256" key="2">
    <source>
        <dbReference type="ARBA" id="ARBA00023242"/>
    </source>
</evidence>
<dbReference type="OrthoDB" id="27483at2759"/>
<comment type="caution">
    <text evidence="6">The sequence shown here is derived from an EMBL/GenBank/DDBJ whole genome shotgun (WGS) entry which is preliminary data.</text>
</comment>
<dbReference type="InterPro" id="IPR051137">
    <property type="entry name" value="PP4R3-like"/>
</dbReference>
<dbReference type="Pfam" id="PF22972">
    <property type="entry name" value="EVH1_PP4R3"/>
    <property type="match status" value="1"/>
</dbReference>
<feature type="region of interest" description="Disordered" evidence="3">
    <location>
        <begin position="1"/>
        <end position="54"/>
    </location>
</feature>
<dbReference type="GO" id="GO:0030289">
    <property type="term" value="C:protein phosphatase 4 complex"/>
    <property type="evidence" value="ECO:0007669"/>
    <property type="project" value="TreeGrafter"/>
</dbReference>
<keyword evidence="7" id="KW-1185">Reference proteome</keyword>
<dbReference type="Gene3D" id="2.30.29.30">
    <property type="entry name" value="Pleckstrin-homology domain (PH domain)/Phosphotyrosine-binding domain (PTB)"/>
    <property type="match status" value="1"/>
</dbReference>
<evidence type="ECO:0000259" key="5">
    <source>
        <dbReference type="Pfam" id="PF22972"/>
    </source>
</evidence>
<dbReference type="PANTHER" id="PTHR23318">
    <property type="entry name" value="ATP SYNTHASE GAMMA-RELATED"/>
    <property type="match status" value="1"/>
</dbReference>
<gene>
    <name evidence="6" type="ORF">CXQ85_001156</name>
</gene>
<dbReference type="STRING" id="45357.A0A2V1AMU0"/>
<dbReference type="SUPFAM" id="SSF50729">
    <property type="entry name" value="PH domain-like"/>
    <property type="match status" value="1"/>
</dbReference>
<evidence type="ECO:0000256" key="1">
    <source>
        <dbReference type="ARBA" id="ARBA00004123"/>
    </source>
</evidence>
<feature type="domain" description="Serine/threonine-protein phosphatase 4 regulatory subunit 3-like central" evidence="4">
    <location>
        <begin position="207"/>
        <end position="755"/>
    </location>
</feature>
<dbReference type="InterPro" id="IPR011993">
    <property type="entry name" value="PH-like_dom_sf"/>
</dbReference>
<dbReference type="GO" id="GO:0005654">
    <property type="term" value="C:nucleoplasm"/>
    <property type="evidence" value="ECO:0007669"/>
    <property type="project" value="TreeGrafter"/>
</dbReference>
<dbReference type="Pfam" id="PF04802">
    <property type="entry name" value="PP4R3"/>
    <property type="match status" value="1"/>
</dbReference>
<proteinExistence type="predicted"/>
<evidence type="ECO:0000313" key="7">
    <source>
        <dbReference type="Proteomes" id="UP000244309"/>
    </source>
</evidence>
<feature type="compositionally biased region" description="Gly residues" evidence="3">
    <location>
        <begin position="825"/>
        <end position="836"/>
    </location>
</feature>
<dbReference type="AlphaFoldDB" id="A0A2V1AMU0"/>
<dbReference type="SUPFAM" id="SSF48371">
    <property type="entry name" value="ARM repeat"/>
    <property type="match status" value="1"/>
</dbReference>